<reference evidence="2 3" key="1">
    <citation type="submission" date="2015-06" db="EMBL/GenBank/DDBJ databases">
        <title>Draft genome of the ant-associated black yeast Phialophora attae CBS 131958.</title>
        <authorList>
            <person name="Moreno L.F."/>
            <person name="Stielow B.J."/>
            <person name="de Hoog S."/>
            <person name="Vicente V.A."/>
            <person name="Weiss V.A."/>
            <person name="de Vries M."/>
            <person name="Cruz L.M."/>
            <person name="Souza E.M."/>
        </authorList>
    </citation>
    <scope>NUCLEOTIDE SEQUENCE [LARGE SCALE GENOMIC DNA]</scope>
    <source>
        <strain evidence="2 3">CBS 131958</strain>
    </source>
</reference>
<proteinExistence type="predicted"/>
<gene>
    <name evidence="2" type="ORF">AB675_7571</name>
</gene>
<evidence type="ECO:0000313" key="3">
    <source>
        <dbReference type="Proteomes" id="UP000038010"/>
    </source>
</evidence>
<dbReference type="RefSeq" id="XP_018000576.1">
    <property type="nucleotide sequence ID" value="XM_018147951.1"/>
</dbReference>
<dbReference type="VEuPathDB" id="FungiDB:AB675_7571"/>
<evidence type="ECO:0000313" key="2">
    <source>
        <dbReference type="EMBL" id="KPI40613.1"/>
    </source>
</evidence>
<evidence type="ECO:0000256" key="1">
    <source>
        <dbReference type="SAM" id="MobiDB-lite"/>
    </source>
</evidence>
<comment type="caution">
    <text evidence="2">The sequence shown here is derived from an EMBL/GenBank/DDBJ whole genome shotgun (WGS) entry which is preliminary data.</text>
</comment>
<keyword evidence="3" id="KW-1185">Reference proteome</keyword>
<organism evidence="2 3">
    <name type="scientific">Cyphellophora attinorum</name>
    <dbReference type="NCBI Taxonomy" id="1664694"/>
    <lineage>
        <taxon>Eukaryota</taxon>
        <taxon>Fungi</taxon>
        <taxon>Dikarya</taxon>
        <taxon>Ascomycota</taxon>
        <taxon>Pezizomycotina</taxon>
        <taxon>Eurotiomycetes</taxon>
        <taxon>Chaetothyriomycetidae</taxon>
        <taxon>Chaetothyriales</taxon>
        <taxon>Cyphellophoraceae</taxon>
        <taxon>Cyphellophora</taxon>
    </lineage>
</organism>
<protein>
    <submittedName>
        <fullName evidence="2">Uncharacterized protein</fullName>
    </submittedName>
</protein>
<dbReference type="AlphaFoldDB" id="A0A0N1H523"/>
<feature type="region of interest" description="Disordered" evidence="1">
    <location>
        <begin position="1"/>
        <end position="43"/>
    </location>
</feature>
<dbReference type="GeneID" id="28739831"/>
<accession>A0A0N1H523</accession>
<name>A0A0N1H523_9EURO</name>
<dbReference type="EMBL" id="LFJN01000012">
    <property type="protein sequence ID" value="KPI40613.1"/>
    <property type="molecule type" value="Genomic_DNA"/>
</dbReference>
<feature type="compositionally biased region" description="Low complexity" evidence="1">
    <location>
        <begin position="1"/>
        <end position="31"/>
    </location>
</feature>
<dbReference type="Proteomes" id="UP000038010">
    <property type="component" value="Unassembled WGS sequence"/>
</dbReference>
<sequence length="245" mass="26902">MSANTNNDNNATTNNNQSSSLALSAPPHNSPQAPRPRRMSLHHGEIGPIPWEIEIHAPETEQEKELRERWDETGEYMKRYFDSKGNLMTSVGEVGEEYTREYLRARTLSENFRAMALKGQNVWGKQEKKIEAESQDDASMDIGDDEDVAMELSDGEEDEDTAPAGAIATTTAASGSVRLPAVAHAPEEAGSAPVPARVILAGRGEEWRAARHQRNVDAANKVVKQCCALGKMGFGCVCWMNAFDQ</sequence>